<dbReference type="NCBIfam" id="TIGR00125">
    <property type="entry name" value="cyt_tran_rel"/>
    <property type="match status" value="1"/>
</dbReference>
<protein>
    <recommendedName>
        <fullName evidence="8">Pantothenate synthetase</fullName>
        <shortName evidence="8">PS</shortName>
        <ecNumber evidence="8">6.3.2.1</ecNumber>
    </recommendedName>
    <alternativeName>
        <fullName evidence="8">Pantoate--beta-alanine ligase</fullName>
    </alternativeName>
    <alternativeName>
        <fullName evidence="8">Pantoate-activating enzyme</fullName>
    </alternativeName>
</protein>
<dbReference type="InterPro" id="IPR004821">
    <property type="entry name" value="Cyt_trans-like"/>
</dbReference>
<name>A0A1V4APF1_9BACT</name>
<evidence type="ECO:0000256" key="4">
    <source>
        <dbReference type="ARBA" id="ARBA00022655"/>
    </source>
</evidence>
<feature type="binding site" evidence="8">
    <location>
        <position position="154"/>
    </location>
    <ligand>
        <name>(R)-pantoate</name>
        <dbReference type="ChEBI" id="CHEBI:15980"/>
    </ligand>
</feature>
<dbReference type="FunFam" id="3.40.50.620:FF:000013">
    <property type="entry name" value="Pantothenate synthetase"/>
    <property type="match status" value="1"/>
</dbReference>
<feature type="binding site" evidence="8">
    <location>
        <begin position="31"/>
        <end position="38"/>
    </location>
    <ligand>
        <name>ATP</name>
        <dbReference type="ChEBI" id="CHEBI:30616"/>
    </ligand>
</feature>
<dbReference type="SUPFAM" id="SSF52374">
    <property type="entry name" value="Nucleotidylyl transferase"/>
    <property type="match status" value="1"/>
</dbReference>
<evidence type="ECO:0000313" key="10">
    <source>
        <dbReference type="EMBL" id="OOP54990.1"/>
    </source>
</evidence>
<dbReference type="InterPro" id="IPR014729">
    <property type="entry name" value="Rossmann-like_a/b/a_fold"/>
</dbReference>
<gene>
    <name evidence="8" type="primary">panC</name>
    <name evidence="10" type="ORF">AYP45_17400</name>
</gene>
<dbReference type="GO" id="GO:0005829">
    <property type="term" value="C:cytosol"/>
    <property type="evidence" value="ECO:0007669"/>
    <property type="project" value="TreeGrafter"/>
</dbReference>
<evidence type="ECO:0000256" key="3">
    <source>
        <dbReference type="ARBA" id="ARBA00022598"/>
    </source>
</evidence>
<dbReference type="GO" id="GO:0005524">
    <property type="term" value="F:ATP binding"/>
    <property type="evidence" value="ECO:0007669"/>
    <property type="project" value="UniProtKB-KW"/>
</dbReference>
<dbReference type="Pfam" id="PF02569">
    <property type="entry name" value="Pantoate_ligase"/>
    <property type="match status" value="1"/>
</dbReference>
<evidence type="ECO:0000256" key="9">
    <source>
        <dbReference type="SAM" id="Phobius"/>
    </source>
</evidence>
<feature type="binding site" evidence="8">
    <location>
        <position position="177"/>
    </location>
    <ligand>
        <name>ATP</name>
        <dbReference type="ChEBI" id="CHEBI:30616"/>
    </ligand>
</feature>
<comment type="function">
    <text evidence="8">Catalyzes the condensation of pantoate with beta-alanine in an ATP-dependent reaction via a pantoyl-adenylate intermediate.</text>
</comment>
<keyword evidence="5 8" id="KW-0547">Nucleotide-binding</keyword>
<keyword evidence="9" id="KW-1133">Transmembrane helix</keyword>
<reference evidence="10 11" key="1">
    <citation type="journal article" date="2017" name="Water Res.">
        <title>Discovery and metagenomic analysis of an anammox bacterial enrichment related to Candidatus "Brocadia caroliniensis" in a full-scale glycerol-fed nitritation-denitritation separate centrate treatment process.</title>
        <authorList>
            <person name="Park H."/>
            <person name="Brotto A.C."/>
            <person name="van Loosdrecht M.C."/>
            <person name="Chandran K."/>
        </authorList>
    </citation>
    <scope>NUCLEOTIDE SEQUENCE [LARGE SCALE GENOMIC DNA]</scope>
    <source>
        <strain evidence="10">26THWARD</strain>
    </source>
</reference>
<dbReference type="GO" id="GO:0015940">
    <property type="term" value="P:pantothenate biosynthetic process"/>
    <property type="evidence" value="ECO:0007669"/>
    <property type="project" value="UniProtKB-UniRule"/>
</dbReference>
<dbReference type="PANTHER" id="PTHR21299:SF1">
    <property type="entry name" value="PANTOATE--BETA-ALANINE LIGASE"/>
    <property type="match status" value="1"/>
</dbReference>
<dbReference type="HAMAP" id="MF_00158">
    <property type="entry name" value="PanC"/>
    <property type="match status" value="1"/>
</dbReference>
<comment type="similarity">
    <text evidence="2 8">Belongs to the pantothenate synthetase family.</text>
</comment>
<keyword evidence="6 8" id="KW-0067">ATP-binding</keyword>
<dbReference type="PANTHER" id="PTHR21299">
    <property type="entry name" value="CYTIDYLATE KINASE/PANTOATE-BETA-ALANINE LIGASE"/>
    <property type="match status" value="1"/>
</dbReference>
<feature type="transmembrane region" description="Helical" evidence="9">
    <location>
        <begin position="278"/>
        <end position="297"/>
    </location>
</feature>
<dbReference type="Gene3D" id="3.40.50.620">
    <property type="entry name" value="HUPs"/>
    <property type="match status" value="1"/>
</dbReference>
<dbReference type="STRING" id="1004156.AYP45_17400"/>
<proteinExistence type="inferred from homology"/>
<evidence type="ECO:0000256" key="6">
    <source>
        <dbReference type="ARBA" id="ARBA00022840"/>
    </source>
</evidence>
<dbReference type="AlphaFoldDB" id="A0A1V4APF1"/>
<accession>A0A1V4APF1</accession>
<dbReference type="InterPro" id="IPR042176">
    <property type="entry name" value="Pantoate_ligase_C"/>
</dbReference>
<comment type="catalytic activity">
    <reaction evidence="7 8">
        <text>(R)-pantoate + beta-alanine + ATP = (R)-pantothenate + AMP + diphosphate + H(+)</text>
        <dbReference type="Rhea" id="RHEA:10912"/>
        <dbReference type="ChEBI" id="CHEBI:15378"/>
        <dbReference type="ChEBI" id="CHEBI:15980"/>
        <dbReference type="ChEBI" id="CHEBI:29032"/>
        <dbReference type="ChEBI" id="CHEBI:30616"/>
        <dbReference type="ChEBI" id="CHEBI:33019"/>
        <dbReference type="ChEBI" id="CHEBI:57966"/>
        <dbReference type="ChEBI" id="CHEBI:456215"/>
        <dbReference type="EC" id="6.3.2.1"/>
    </reaction>
</comment>
<keyword evidence="4 8" id="KW-0566">Pantothenate biosynthesis</keyword>
<comment type="pathway">
    <text evidence="1 8">Cofactor biosynthesis; (R)-pantothenate biosynthesis; (R)-pantothenate from (R)-pantoate and beta-alanine: step 1/1.</text>
</comment>
<comment type="caution">
    <text evidence="10">The sequence shown here is derived from an EMBL/GenBank/DDBJ whole genome shotgun (WGS) entry which is preliminary data.</text>
</comment>
<comment type="miscellaneous">
    <text evidence="8">The reaction proceeds by a bi uni uni bi ping pong mechanism.</text>
</comment>
<evidence type="ECO:0000313" key="11">
    <source>
        <dbReference type="Proteomes" id="UP000189681"/>
    </source>
</evidence>
<organism evidence="10 11">
    <name type="scientific">Candidatus Brocadia carolinensis</name>
    <dbReference type="NCBI Taxonomy" id="1004156"/>
    <lineage>
        <taxon>Bacteria</taxon>
        <taxon>Pseudomonadati</taxon>
        <taxon>Planctomycetota</taxon>
        <taxon>Candidatus Brocadiia</taxon>
        <taxon>Candidatus Brocadiales</taxon>
        <taxon>Candidatus Brocadiaceae</taxon>
        <taxon>Candidatus Brocadia</taxon>
    </lineage>
</organism>
<keyword evidence="3 8" id="KW-0436">Ligase</keyword>
<dbReference type="EC" id="6.3.2.1" evidence="8"/>
<feature type="binding site" evidence="8">
    <location>
        <position position="62"/>
    </location>
    <ligand>
        <name>(R)-pantoate</name>
        <dbReference type="ChEBI" id="CHEBI:15980"/>
    </ligand>
</feature>
<sequence length="303" mass="33289">MLQVITSIHAIQESIKTLKEKRSTIGLVPTMGALHEGHLSLVRQAKKDIDTVVVSIFVNPLQFGKNEDFARYPRTFGNDCNLLSQEGVDIVFNPGAAELYPDGFCTSVIPESLEDKLCGKSRPGHFRGVAVVVLKLFNLIQPDIAYFGQKDFQQTVVIKRIVSDLNTGVTIKVLPTIRNQHGLALSSRNAYLSETERNEALCLYTALTRAKTLANTGTTDAGEILREMEKIISQSKSATVDYISVVHPETLEAVTKAQGGDVVALAVRIGKTRLIDNIILLLLITFSCLILPCKISFLCTQVF</sequence>
<evidence type="ECO:0000256" key="2">
    <source>
        <dbReference type="ARBA" id="ARBA00009256"/>
    </source>
</evidence>
<feature type="active site" description="Proton donor" evidence="8">
    <location>
        <position position="38"/>
    </location>
</feature>
<dbReference type="EMBL" id="AYTS01000192">
    <property type="protein sequence ID" value="OOP54990.1"/>
    <property type="molecule type" value="Genomic_DNA"/>
</dbReference>
<keyword evidence="8" id="KW-0963">Cytoplasm</keyword>
<comment type="subunit">
    <text evidence="8">Homodimer.</text>
</comment>
<feature type="binding site" evidence="8">
    <location>
        <position position="62"/>
    </location>
    <ligand>
        <name>beta-alanine</name>
        <dbReference type="ChEBI" id="CHEBI:57966"/>
    </ligand>
</feature>
<evidence type="ECO:0000256" key="1">
    <source>
        <dbReference type="ARBA" id="ARBA00004990"/>
    </source>
</evidence>
<feature type="binding site" evidence="8">
    <location>
        <begin position="148"/>
        <end position="151"/>
    </location>
    <ligand>
        <name>ATP</name>
        <dbReference type="ChEBI" id="CHEBI:30616"/>
    </ligand>
</feature>
<dbReference type="Gene3D" id="3.30.1300.10">
    <property type="entry name" value="Pantoate-beta-alanine ligase, C-terminal domain"/>
    <property type="match status" value="1"/>
</dbReference>
<keyword evidence="9" id="KW-0812">Transmembrane</keyword>
<evidence type="ECO:0000256" key="7">
    <source>
        <dbReference type="ARBA" id="ARBA00048258"/>
    </source>
</evidence>
<dbReference type="UniPathway" id="UPA00028">
    <property type="reaction ID" value="UER00005"/>
</dbReference>
<comment type="subcellular location">
    <subcellularLocation>
        <location evidence="8">Cytoplasm</location>
    </subcellularLocation>
</comment>
<keyword evidence="9" id="KW-0472">Membrane</keyword>
<evidence type="ECO:0000256" key="8">
    <source>
        <dbReference type="HAMAP-Rule" id="MF_00158"/>
    </source>
</evidence>
<dbReference type="GO" id="GO:0004592">
    <property type="term" value="F:pantoate-beta-alanine ligase activity"/>
    <property type="evidence" value="ECO:0007669"/>
    <property type="project" value="UniProtKB-UniRule"/>
</dbReference>
<dbReference type="NCBIfam" id="TIGR00018">
    <property type="entry name" value="panC"/>
    <property type="match status" value="1"/>
</dbReference>
<dbReference type="Proteomes" id="UP000189681">
    <property type="component" value="Unassembled WGS sequence"/>
</dbReference>
<dbReference type="CDD" id="cd00560">
    <property type="entry name" value="PanC"/>
    <property type="match status" value="1"/>
</dbReference>
<evidence type="ECO:0000256" key="5">
    <source>
        <dbReference type="ARBA" id="ARBA00022741"/>
    </source>
</evidence>
<dbReference type="InterPro" id="IPR003721">
    <property type="entry name" value="Pantoate_ligase"/>
</dbReference>
<feature type="binding site" evidence="8">
    <location>
        <begin position="185"/>
        <end position="188"/>
    </location>
    <ligand>
        <name>ATP</name>
        <dbReference type="ChEBI" id="CHEBI:30616"/>
    </ligand>
</feature>